<organism evidence="6 7">
    <name type="scientific">Ancylobacter pratisalsi</name>
    <dbReference type="NCBI Taxonomy" id="1745854"/>
    <lineage>
        <taxon>Bacteria</taxon>
        <taxon>Pseudomonadati</taxon>
        <taxon>Pseudomonadota</taxon>
        <taxon>Alphaproteobacteria</taxon>
        <taxon>Hyphomicrobiales</taxon>
        <taxon>Xanthobacteraceae</taxon>
        <taxon>Ancylobacter</taxon>
    </lineage>
</organism>
<protein>
    <submittedName>
        <fullName evidence="6">Efflux RND transporter periplasmic adaptor subunit</fullName>
    </submittedName>
</protein>
<dbReference type="NCBIfam" id="TIGR01730">
    <property type="entry name" value="RND_mfp"/>
    <property type="match status" value="1"/>
</dbReference>
<dbReference type="Pfam" id="PF25989">
    <property type="entry name" value="YknX_C"/>
    <property type="match status" value="1"/>
</dbReference>
<evidence type="ECO:0000259" key="3">
    <source>
        <dbReference type="Pfam" id="PF25954"/>
    </source>
</evidence>
<sequence length="368" mass="39197">MLALARVATFLSCSLPLIMVWSPTAFPADGGVGHRLLFTVTVDTVRETRIASTVVGMGTVAAWREMPISSEANGLAIVEIRADEGDRVRKGQILARLNQSLLAAQLDQNRAAVTEAEAQLANALSDQQRAHAVTSGVISQQTIELRDTLVKTSTAKLASARAILEETKARLAQTEIVAPENAIVASRSAVLGQVVQMGTELFRLIQDERIEVNALVAEADVFKVLPQQSARIIDPTGHVTHAAVRLVAPVVDEQTRLGTVRVALPAKTQLKPGMFVRVEIDAGSAPALTIPLRALVWREGRAAVFTVSDEGTAVLKAVTAGRQTGSSVEVVQGLETGERIVVEGAGLLNDGERVRAEVASVRPLVRMP</sequence>
<feature type="domain" description="CzcB-like barrel-sandwich hybrid" evidence="4">
    <location>
        <begin position="71"/>
        <end position="204"/>
    </location>
</feature>
<evidence type="ECO:0000259" key="5">
    <source>
        <dbReference type="Pfam" id="PF25989"/>
    </source>
</evidence>
<evidence type="ECO:0000313" key="7">
    <source>
        <dbReference type="Proteomes" id="UP000464751"/>
    </source>
</evidence>
<name>A0A6P1YQQ0_9HYPH</name>
<dbReference type="Pfam" id="PF25973">
    <property type="entry name" value="BSH_CzcB"/>
    <property type="match status" value="1"/>
</dbReference>
<dbReference type="InterPro" id="IPR058637">
    <property type="entry name" value="YknX-like_C"/>
</dbReference>
<evidence type="ECO:0000256" key="1">
    <source>
        <dbReference type="ARBA" id="ARBA00009477"/>
    </source>
</evidence>
<evidence type="ECO:0000259" key="4">
    <source>
        <dbReference type="Pfam" id="PF25973"/>
    </source>
</evidence>
<keyword evidence="2" id="KW-0732">Signal</keyword>
<evidence type="ECO:0000256" key="2">
    <source>
        <dbReference type="SAM" id="SignalP"/>
    </source>
</evidence>
<dbReference type="PANTHER" id="PTHR30469:SF15">
    <property type="entry name" value="HLYD FAMILY OF SECRETION PROTEINS"/>
    <property type="match status" value="1"/>
</dbReference>
<dbReference type="Pfam" id="PF25954">
    <property type="entry name" value="Beta-barrel_RND_2"/>
    <property type="match status" value="1"/>
</dbReference>
<dbReference type="KEGG" id="apra:G3A50_20240"/>
<dbReference type="RefSeq" id="WP_163076917.1">
    <property type="nucleotide sequence ID" value="NZ_CP048630.1"/>
</dbReference>
<dbReference type="PANTHER" id="PTHR30469">
    <property type="entry name" value="MULTIDRUG RESISTANCE PROTEIN MDTA"/>
    <property type="match status" value="1"/>
</dbReference>
<dbReference type="Gene3D" id="2.40.30.170">
    <property type="match status" value="1"/>
</dbReference>
<dbReference type="SUPFAM" id="SSF111369">
    <property type="entry name" value="HlyD-like secretion proteins"/>
    <property type="match status" value="1"/>
</dbReference>
<proteinExistence type="inferred from homology"/>
<feature type="domain" description="CusB-like beta-barrel" evidence="3">
    <location>
        <begin position="212"/>
        <end position="282"/>
    </location>
</feature>
<dbReference type="Gene3D" id="2.40.50.100">
    <property type="match status" value="1"/>
</dbReference>
<evidence type="ECO:0000313" key="6">
    <source>
        <dbReference type="EMBL" id="QIB35778.1"/>
    </source>
</evidence>
<comment type="similarity">
    <text evidence="1">Belongs to the membrane fusion protein (MFP) (TC 8.A.1) family.</text>
</comment>
<reference evidence="6 7" key="1">
    <citation type="submission" date="2020-02" db="EMBL/GenBank/DDBJ databases">
        <authorList>
            <person name="Li G."/>
        </authorList>
    </citation>
    <scope>NUCLEOTIDE SEQUENCE [LARGE SCALE GENOMIC DNA]</scope>
    <source>
        <strain evidence="6 7">DSM 102029</strain>
    </source>
</reference>
<dbReference type="AlphaFoldDB" id="A0A6P1YQQ0"/>
<dbReference type="InterPro" id="IPR058647">
    <property type="entry name" value="BSH_CzcB-like"/>
</dbReference>
<dbReference type="InterPro" id="IPR058792">
    <property type="entry name" value="Beta-barrel_RND_2"/>
</dbReference>
<dbReference type="Gene3D" id="1.10.287.470">
    <property type="entry name" value="Helix hairpin bin"/>
    <property type="match status" value="1"/>
</dbReference>
<dbReference type="EMBL" id="CP048630">
    <property type="protein sequence ID" value="QIB35778.1"/>
    <property type="molecule type" value="Genomic_DNA"/>
</dbReference>
<feature type="signal peptide" evidence="2">
    <location>
        <begin position="1"/>
        <end position="27"/>
    </location>
</feature>
<gene>
    <name evidence="6" type="ORF">G3A50_20240</name>
</gene>
<feature type="domain" description="YknX-like C-terminal permuted SH3-like" evidence="5">
    <location>
        <begin position="287"/>
        <end position="355"/>
    </location>
</feature>
<dbReference type="Gene3D" id="2.40.420.20">
    <property type="match status" value="1"/>
</dbReference>
<dbReference type="Proteomes" id="UP000464751">
    <property type="component" value="Chromosome"/>
</dbReference>
<dbReference type="GO" id="GO:0015562">
    <property type="term" value="F:efflux transmembrane transporter activity"/>
    <property type="evidence" value="ECO:0007669"/>
    <property type="project" value="TreeGrafter"/>
</dbReference>
<dbReference type="GO" id="GO:1990281">
    <property type="term" value="C:efflux pump complex"/>
    <property type="evidence" value="ECO:0007669"/>
    <property type="project" value="TreeGrafter"/>
</dbReference>
<dbReference type="InterPro" id="IPR006143">
    <property type="entry name" value="RND_pump_MFP"/>
</dbReference>
<keyword evidence="7" id="KW-1185">Reference proteome</keyword>
<feature type="chain" id="PRO_5026949087" evidence="2">
    <location>
        <begin position="28"/>
        <end position="368"/>
    </location>
</feature>
<accession>A0A6P1YQQ0</accession>